<keyword evidence="4" id="KW-0500">Molybdenum</keyword>
<sequence>MTNTIAEIENTKGLLVIGSNTTETHPITALRIKKAVKKGAKLVVIDPRRIELTKYADVFLQIRPGTNLAILNGLLHVIIRDGLVDKDFIERRTENFEAVKEAVKDYTPERVAKICGVKPEDIEKAARIYGEADGAGILYCMGITQHTTGVDTVFAISNLALATGNVGRENAGVNPLRGQNNVQGACDMGALPNVYPGYQAVTNPDFKAKFEQAWGVTLSDKPGLTISGMLHGAMEKTIRAMYIMGENPVLTDPDSNHVIEALNNLDFLVVQDIFLTETAKLADVVLPAATFAEKDGTFTNTERRVQRVRQAINPRGESKPDWMIITKIANSLGANWNYQKPEDIMAEISKVTPAYGGINYERIDKVGLHWPCPTLDHPGTPTLHRDTFPIGKGKFIPVEHRDSQELPDEEYPLILTTGRNLYHYHSGSMTRRAKGLKAFRDEELLEINPITAKELGIEDGETVKVISRRGEITTKVQLTEKVGPGVVFMTFHFAESAVNVLTNPALDPVSKTPEFKSCAVRIEKL</sequence>
<dbReference type="Proteomes" id="UP000243819">
    <property type="component" value="Unassembled WGS sequence"/>
</dbReference>
<feature type="domain" description="Molybdopterin dinucleotide-binding" evidence="10">
    <location>
        <begin position="413"/>
        <end position="519"/>
    </location>
</feature>
<keyword evidence="8" id="KW-0411">Iron-sulfur</keyword>
<organism evidence="11 12">
    <name type="scientific">Anaerobranca gottschalkii DSM 13577</name>
    <dbReference type="NCBI Taxonomy" id="1120990"/>
    <lineage>
        <taxon>Bacteria</taxon>
        <taxon>Bacillati</taxon>
        <taxon>Bacillota</taxon>
        <taxon>Clostridia</taxon>
        <taxon>Eubacteriales</taxon>
        <taxon>Proteinivoracaceae</taxon>
        <taxon>Anaerobranca</taxon>
    </lineage>
</organism>
<dbReference type="InterPro" id="IPR006656">
    <property type="entry name" value="Mopterin_OxRdtase"/>
</dbReference>
<comment type="cofactor">
    <cofactor evidence="2">
        <name>[4Fe-4S] cluster</name>
        <dbReference type="ChEBI" id="CHEBI:49883"/>
    </cofactor>
</comment>
<keyword evidence="6" id="KW-0560">Oxidoreductase</keyword>
<dbReference type="Gene3D" id="3.40.228.10">
    <property type="entry name" value="Dimethylsulfoxide Reductase, domain 2"/>
    <property type="match status" value="1"/>
</dbReference>
<evidence type="ECO:0000259" key="10">
    <source>
        <dbReference type="Pfam" id="PF01568"/>
    </source>
</evidence>
<evidence type="ECO:0000256" key="8">
    <source>
        <dbReference type="ARBA" id="ARBA00023014"/>
    </source>
</evidence>
<dbReference type="PROSITE" id="PS00490">
    <property type="entry name" value="MOLYBDOPTERIN_PROK_2"/>
    <property type="match status" value="1"/>
</dbReference>
<dbReference type="Pfam" id="PF00384">
    <property type="entry name" value="Molybdopterin"/>
    <property type="match status" value="1"/>
</dbReference>
<evidence type="ECO:0000256" key="6">
    <source>
        <dbReference type="ARBA" id="ARBA00023002"/>
    </source>
</evidence>
<evidence type="ECO:0000313" key="11">
    <source>
        <dbReference type="EMBL" id="SES65534.1"/>
    </source>
</evidence>
<evidence type="ECO:0000256" key="3">
    <source>
        <dbReference type="ARBA" id="ARBA00022485"/>
    </source>
</evidence>
<dbReference type="PROSITE" id="PS00932">
    <property type="entry name" value="MOLYBDOPTERIN_PROK_3"/>
    <property type="match status" value="1"/>
</dbReference>
<dbReference type="NCBIfam" id="TIGR01591">
    <property type="entry name" value="Fdh-alpha"/>
    <property type="match status" value="1"/>
</dbReference>
<dbReference type="SUPFAM" id="SSF53706">
    <property type="entry name" value="Formate dehydrogenase/DMSO reductase, domains 1-3"/>
    <property type="match status" value="1"/>
</dbReference>
<evidence type="ECO:0000259" key="9">
    <source>
        <dbReference type="Pfam" id="PF00384"/>
    </source>
</evidence>
<proteinExistence type="predicted"/>
<dbReference type="SUPFAM" id="SSF50692">
    <property type="entry name" value="ADC-like"/>
    <property type="match status" value="1"/>
</dbReference>
<dbReference type="PANTHER" id="PTHR43105">
    <property type="entry name" value="RESPIRATORY NITRATE REDUCTASE"/>
    <property type="match status" value="1"/>
</dbReference>
<dbReference type="GO" id="GO:0043546">
    <property type="term" value="F:molybdopterin cofactor binding"/>
    <property type="evidence" value="ECO:0007669"/>
    <property type="project" value="InterPro"/>
</dbReference>
<evidence type="ECO:0000313" key="12">
    <source>
        <dbReference type="Proteomes" id="UP000243819"/>
    </source>
</evidence>
<evidence type="ECO:0000256" key="2">
    <source>
        <dbReference type="ARBA" id="ARBA00001966"/>
    </source>
</evidence>
<evidence type="ECO:0000256" key="1">
    <source>
        <dbReference type="ARBA" id="ARBA00001942"/>
    </source>
</evidence>
<keyword evidence="3" id="KW-0004">4Fe-4S</keyword>
<dbReference type="FunFam" id="2.40.40.20:FF:000005">
    <property type="entry name" value="Periplasmic nitrate reductase"/>
    <property type="match status" value="1"/>
</dbReference>
<gene>
    <name evidence="11" type="ORF">SAMN03080614_100238</name>
</gene>
<keyword evidence="5" id="KW-0479">Metal-binding</keyword>
<dbReference type="AlphaFoldDB" id="A0A1H9Y9M0"/>
<dbReference type="GO" id="GO:0051539">
    <property type="term" value="F:4 iron, 4 sulfur cluster binding"/>
    <property type="evidence" value="ECO:0007669"/>
    <property type="project" value="UniProtKB-KW"/>
</dbReference>
<dbReference type="GO" id="GO:0022904">
    <property type="term" value="P:respiratory electron transport chain"/>
    <property type="evidence" value="ECO:0007669"/>
    <property type="project" value="TreeGrafter"/>
</dbReference>
<dbReference type="InterPro" id="IPR006657">
    <property type="entry name" value="MoPterin_dinucl-bd_dom"/>
</dbReference>
<dbReference type="InterPro" id="IPR050123">
    <property type="entry name" value="Prok_molybdopt-oxidoreductase"/>
</dbReference>
<dbReference type="Gene3D" id="2.40.40.20">
    <property type="match status" value="1"/>
</dbReference>
<dbReference type="STRING" id="1120990.SAMN03080614_100238"/>
<dbReference type="CDD" id="cd02790">
    <property type="entry name" value="MopB_CT_Formate-Dh_H"/>
    <property type="match status" value="1"/>
</dbReference>
<dbReference type="Pfam" id="PF01568">
    <property type="entry name" value="Molydop_binding"/>
    <property type="match status" value="1"/>
</dbReference>
<keyword evidence="7" id="KW-0408">Iron</keyword>
<reference evidence="12" key="1">
    <citation type="submission" date="2016-10" db="EMBL/GenBank/DDBJ databases">
        <authorList>
            <person name="Varghese N."/>
            <person name="Submissions S."/>
        </authorList>
    </citation>
    <scope>NUCLEOTIDE SEQUENCE [LARGE SCALE GENOMIC DNA]</scope>
    <source>
        <strain evidence="12">DSM 13577</strain>
    </source>
</reference>
<dbReference type="GO" id="GO:0015942">
    <property type="term" value="P:formate metabolic process"/>
    <property type="evidence" value="ECO:0007669"/>
    <property type="project" value="InterPro"/>
</dbReference>
<accession>A0A1H9Y9M0</accession>
<evidence type="ECO:0000256" key="7">
    <source>
        <dbReference type="ARBA" id="ARBA00023004"/>
    </source>
</evidence>
<feature type="domain" description="Molybdopterin oxidoreductase" evidence="9">
    <location>
        <begin position="1"/>
        <end position="330"/>
    </location>
</feature>
<dbReference type="Gene3D" id="3.40.50.740">
    <property type="match status" value="1"/>
</dbReference>
<name>A0A1H9Y9M0_9FIRM</name>
<dbReference type="GO" id="GO:0003954">
    <property type="term" value="F:NADH dehydrogenase activity"/>
    <property type="evidence" value="ECO:0007669"/>
    <property type="project" value="TreeGrafter"/>
</dbReference>
<evidence type="ECO:0000256" key="5">
    <source>
        <dbReference type="ARBA" id="ARBA00022723"/>
    </source>
</evidence>
<dbReference type="GO" id="GO:0016020">
    <property type="term" value="C:membrane"/>
    <property type="evidence" value="ECO:0007669"/>
    <property type="project" value="TreeGrafter"/>
</dbReference>
<dbReference type="GO" id="GO:0046872">
    <property type="term" value="F:metal ion binding"/>
    <property type="evidence" value="ECO:0007669"/>
    <property type="project" value="UniProtKB-KW"/>
</dbReference>
<dbReference type="EMBL" id="FOIF01000002">
    <property type="protein sequence ID" value="SES65534.1"/>
    <property type="molecule type" value="Genomic_DNA"/>
</dbReference>
<comment type="cofactor">
    <cofactor evidence="1">
        <name>Mo-bis(molybdopterin guanine dinucleotide)</name>
        <dbReference type="ChEBI" id="CHEBI:60539"/>
    </cofactor>
</comment>
<dbReference type="InterPro" id="IPR006478">
    <property type="entry name" value="Formate_DH_asu"/>
</dbReference>
<dbReference type="GO" id="GO:0008863">
    <property type="term" value="F:formate dehydrogenase (NAD+) activity"/>
    <property type="evidence" value="ECO:0007669"/>
    <property type="project" value="InterPro"/>
</dbReference>
<dbReference type="PANTHER" id="PTHR43105:SF14">
    <property type="entry name" value="FORMATE DEHYDROGENASE H"/>
    <property type="match status" value="1"/>
</dbReference>
<dbReference type="InterPro" id="IPR006655">
    <property type="entry name" value="Mopterin_OxRdtase_prok_CS"/>
</dbReference>
<protein>
    <submittedName>
        <fullName evidence="11">Formate dehydrogenase, alpha subunit</fullName>
    </submittedName>
</protein>
<dbReference type="InterPro" id="IPR041925">
    <property type="entry name" value="CT_Formate-Dh_H"/>
</dbReference>
<evidence type="ECO:0000256" key="4">
    <source>
        <dbReference type="ARBA" id="ARBA00022505"/>
    </source>
</evidence>
<dbReference type="InterPro" id="IPR009010">
    <property type="entry name" value="Asp_de-COase-like_dom_sf"/>
</dbReference>
<keyword evidence="12" id="KW-1185">Reference proteome</keyword>